<dbReference type="InterPro" id="IPR000719">
    <property type="entry name" value="Prot_kinase_dom"/>
</dbReference>
<dbReference type="InterPro" id="IPR011009">
    <property type="entry name" value="Kinase-like_dom_sf"/>
</dbReference>
<sequence>MRGQWKELLCNVCSVIHRPCLIRGMPDWPQALVRKLLSVYYHLTSYKNGQKIVQGAPPPAGGRSFLTVIGQLLGFPLSGPIGHEEEEHLRAEIISAAVSTEVVEKPDTNSTVTLAFSRAPNDVTEYIKGKGSHPDDTSGGFSDVYKCILDKPGQPRAVVAVKALRMGTRDAKALKARGKKLRGEVHIWIRLDHPNVLKLYGITDGFAFLPALVSPWVEKGTLTKYLDGSGREISKEERISILVKVGKALHYVHSAPHHVVHGDLTGSNILINGEGQPLISDFVLASILEEYDETSYFKSHRPGSIRWVAPELLGELEKSPQPTVESDAYSYGCVMLHTLSGKVPYSEIRDIGVPYAKVTGVRPQRPMDPPIEAAQWEMIERCLDNTPGSRPKLPDIIGFFSREGEHKA</sequence>
<dbReference type="InterPro" id="IPR008266">
    <property type="entry name" value="Tyr_kinase_AS"/>
</dbReference>
<dbReference type="PROSITE" id="PS00109">
    <property type="entry name" value="PROTEIN_KINASE_TYR"/>
    <property type="match status" value="1"/>
</dbReference>
<dbReference type="Proteomes" id="UP000054538">
    <property type="component" value="Unassembled WGS sequence"/>
</dbReference>
<gene>
    <name evidence="2" type="ORF">PAXRUDRAFT_830935</name>
</gene>
<evidence type="ECO:0000313" key="2">
    <source>
        <dbReference type="EMBL" id="KIK91329.1"/>
    </source>
</evidence>
<dbReference type="EMBL" id="KN825399">
    <property type="protein sequence ID" value="KIK91329.1"/>
    <property type="molecule type" value="Genomic_DNA"/>
</dbReference>
<evidence type="ECO:0000259" key="1">
    <source>
        <dbReference type="PROSITE" id="PS50011"/>
    </source>
</evidence>
<dbReference type="InterPro" id="IPR001245">
    <property type="entry name" value="Ser-Thr/Tyr_kinase_cat_dom"/>
</dbReference>
<name>A0A0D0DXV6_9AGAM</name>
<reference evidence="3" key="2">
    <citation type="submission" date="2015-01" db="EMBL/GenBank/DDBJ databases">
        <title>Evolutionary Origins and Diversification of the Mycorrhizal Mutualists.</title>
        <authorList>
            <consortium name="DOE Joint Genome Institute"/>
            <consortium name="Mycorrhizal Genomics Consortium"/>
            <person name="Kohler A."/>
            <person name="Kuo A."/>
            <person name="Nagy L.G."/>
            <person name="Floudas D."/>
            <person name="Copeland A."/>
            <person name="Barry K.W."/>
            <person name="Cichocki N."/>
            <person name="Veneault-Fourrey C."/>
            <person name="LaButti K."/>
            <person name="Lindquist E.A."/>
            <person name="Lipzen A."/>
            <person name="Lundell T."/>
            <person name="Morin E."/>
            <person name="Murat C."/>
            <person name="Riley R."/>
            <person name="Ohm R."/>
            <person name="Sun H."/>
            <person name="Tunlid A."/>
            <person name="Henrissat B."/>
            <person name="Grigoriev I.V."/>
            <person name="Hibbett D.S."/>
            <person name="Martin F."/>
        </authorList>
    </citation>
    <scope>NUCLEOTIDE SEQUENCE [LARGE SCALE GENOMIC DNA]</scope>
    <source>
        <strain evidence="3">Ve08.2h10</strain>
    </source>
</reference>
<reference evidence="2 3" key="1">
    <citation type="submission" date="2014-04" db="EMBL/GenBank/DDBJ databases">
        <authorList>
            <consortium name="DOE Joint Genome Institute"/>
            <person name="Kuo A."/>
            <person name="Kohler A."/>
            <person name="Jargeat P."/>
            <person name="Nagy L.G."/>
            <person name="Floudas D."/>
            <person name="Copeland A."/>
            <person name="Barry K.W."/>
            <person name="Cichocki N."/>
            <person name="Veneault-Fourrey C."/>
            <person name="LaButti K."/>
            <person name="Lindquist E.A."/>
            <person name="Lipzen A."/>
            <person name="Lundell T."/>
            <person name="Morin E."/>
            <person name="Murat C."/>
            <person name="Sun H."/>
            <person name="Tunlid A."/>
            <person name="Henrissat B."/>
            <person name="Grigoriev I.V."/>
            <person name="Hibbett D.S."/>
            <person name="Martin F."/>
            <person name="Nordberg H.P."/>
            <person name="Cantor M.N."/>
            <person name="Hua S.X."/>
        </authorList>
    </citation>
    <scope>NUCLEOTIDE SEQUENCE [LARGE SCALE GENOMIC DNA]</scope>
    <source>
        <strain evidence="2 3">Ve08.2h10</strain>
    </source>
</reference>
<dbReference type="GO" id="GO:0004674">
    <property type="term" value="F:protein serine/threonine kinase activity"/>
    <property type="evidence" value="ECO:0007669"/>
    <property type="project" value="TreeGrafter"/>
</dbReference>
<dbReference type="AlphaFoldDB" id="A0A0D0DXV6"/>
<dbReference type="STRING" id="930991.A0A0D0DXV6"/>
<dbReference type="InterPro" id="IPR051681">
    <property type="entry name" value="Ser/Thr_Kinases-Pseudokinases"/>
</dbReference>
<dbReference type="InParanoid" id="A0A0D0DXV6"/>
<dbReference type="PANTHER" id="PTHR44329">
    <property type="entry name" value="SERINE/THREONINE-PROTEIN KINASE TNNI3K-RELATED"/>
    <property type="match status" value="1"/>
</dbReference>
<proteinExistence type="predicted"/>
<dbReference type="GO" id="GO:0005524">
    <property type="term" value="F:ATP binding"/>
    <property type="evidence" value="ECO:0007669"/>
    <property type="project" value="InterPro"/>
</dbReference>
<keyword evidence="3" id="KW-1185">Reference proteome</keyword>
<dbReference type="SUPFAM" id="SSF56112">
    <property type="entry name" value="Protein kinase-like (PK-like)"/>
    <property type="match status" value="1"/>
</dbReference>
<organism evidence="2 3">
    <name type="scientific">Paxillus rubicundulus Ve08.2h10</name>
    <dbReference type="NCBI Taxonomy" id="930991"/>
    <lineage>
        <taxon>Eukaryota</taxon>
        <taxon>Fungi</taxon>
        <taxon>Dikarya</taxon>
        <taxon>Basidiomycota</taxon>
        <taxon>Agaricomycotina</taxon>
        <taxon>Agaricomycetes</taxon>
        <taxon>Agaricomycetidae</taxon>
        <taxon>Boletales</taxon>
        <taxon>Paxilineae</taxon>
        <taxon>Paxillaceae</taxon>
        <taxon>Paxillus</taxon>
    </lineage>
</organism>
<dbReference type="HOGENOM" id="CLU_000288_7_18_1"/>
<dbReference type="PROSITE" id="PS50011">
    <property type="entry name" value="PROTEIN_KINASE_DOM"/>
    <property type="match status" value="1"/>
</dbReference>
<evidence type="ECO:0000313" key="3">
    <source>
        <dbReference type="Proteomes" id="UP000054538"/>
    </source>
</evidence>
<feature type="domain" description="Protein kinase" evidence="1">
    <location>
        <begin position="130"/>
        <end position="408"/>
    </location>
</feature>
<accession>A0A0D0DXV6</accession>
<protein>
    <recommendedName>
        <fullName evidence="1">Protein kinase domain-containing protein</fullName>
    </recommendedName>
</protein>
<dbReference type="Pfam" id="PF07714">
    <property type="entry name" value="PK_Tyr_Ser-Thr"/>
    <property type="match status" value="1"/>
</dbReference>
<dbReference type="OrthoDB" id="346907at2759"/>
<dbReference type="Gene3D" id="1.10.510.10">
    <property type="entry name" value="Transferase(Phosphotransferase) domain 1"/>
    <property type="match status" value="1"/>
</dbReference>